<organism evidence="2 3">
    <name type="scientific">Monilinia fructicola</name>
    <name type="common">Brown rot fungus</name>
    <name type="synonym">Ciboria fructicola</name>
    <dbReference type="NCBI Taxonomy" id="38448"/>
    <lineage>
        <taxon>Eukaryota</taxon>
        <taxon>Fungi</taxon>
        <taxon>Dikarya</taxon>
        <taxon>Ascomycota</taxon>
        <taxon>Pezizomycotina</taxon>
        <taxon>Leotiomycetes</taxon>
        <taxon>Helotiales</taxon>
        <taxon>Sclerotiniaceae</taxon>
        <taxon>Monilinia</taxon>
    </lineage>
</organism>
<proteinExistence type="predicted"/>
<feature type="compositionally biased region" description="Polar residues" evidence="1">
    <location>
        <begin position="321"/>
        <end position="336"/>
    </location>
</feature>
<accession>A0A5M9K170</accession>
<feature type="region of interest" description="Disordered" evidence="1">
    <location>
        <begin position="306"/>
        <end position="336"/>
    </location>
</feature>
<dbReference type="AlphaFoldDB" id="A0A5M9K170"/>
<evidence type="ECO:0000256" key="1">
    <source>
        <dbReference type="SAM" id="MobiDB-lite"/>
    </source>
</evidence>
<dbReference type="Proteomes" id="UP000322873">
    <property type="component" value="Unassembled WGS sequence"/>
</dbReference>
<reference evidence="2 3" key="1">
    <citation type="submission" date="2019-06" db="EMBL/GenBank/DDBJ databases">
        <title>Genome Sequence of the Brown Rot Fungal Pathogen Monilinia fructicola.</title>
        <authorList>
            <person name="De Miccolis Angelini R.M."/>
            <person name="Landi L."/>
            <person name="Abate D."/>
            <person name="Pollastro S."/>
            <person name="Romanazzi G."/>
            <person name="Faretra F."/>
        </authorList>
    </citation>
    <scope>NUCLEOTIDE SEQUENCE [LARGE SCALE GENOMIC DNA]</scope>
    <source>
        <strain evidence="2 3">Mfrc123</strain>
    </source>
</reference>
<evidence type="ECO:0000313" key="3">
    <source>
        <dbReference type="Proteomes" id="UP000322873"/>
    </source>
</evidence>
<dbReference type="EMBL" id="VICG01000002">
    <property type="protein sequence ID" value="KAA8575271.1"/>
    <property type="molecule type" value="Genomic_DNA"/>
</dbReference>
<feature type="compositionally biased region" description="Low complexity" evidence="1">
    <location>
        <begin position="203"/>
        <end position="218"/>
    </location>
</feature>
<gene>
    <name evidence="2" type="ORF">EYC84_004455</name>
</gene>
<comment type="caution">
    <text evidence="2">The sequence shown here is derived from an EMBL/GenBank/DDBJ whole genome shotgun (WGS) entry which is preliminary data.</text>
</comment>
<protein>
    <submittedName>
        <fullName evidence="2">Uncharacterized protein</fullName>
    </submittedName>
</protein>
<evidence type="ECO:0000313" key="2">
    <source>
        <dbReference type="EMBL" id="KAA8575271.1"/>
    </source>
</evidence>
<sequence length="420" mass="46652">MADHTPEFLEDEVPLAPSHHQMVHCGLTRQQMVFESLVSWAIDYEGKDPCPICFEELTTTRVDVGKDIEHSSSGLNNGRPEFPILVLFAVGSSFPDESTDSYDDAQSMQRSHSIEPMNTFPSLSNPLTETMGMRQGDMMNLNTVVQRSLRRSLSFDSTQSMTMFERQRWNARMGGLGFRNPFYDDPRSVPTARSDGRGVHARSSTPTTTHGHPPITSIASLAPNTTLYSRGWMRRDYPDVNLSSHGFEHENNNTQPYILSRETNNSFLNQSWLNWNHVSARGRREFTSIQGLRNHHRSIRNALELGTGVGTGAGMPRGERTTSSWRGSATPRSAEPTNEYSIARAMGHVLGMATVIGMPRAEWRNPGSSLARNSVSSGSSIRTQLSGVNRTRRVGAASSIEEDLAGLPRLGSSMWAHSQR</sequence>
<name>A0A5M9K170_MONFR</name>
<feature type="region of interest" description="Disordered" evidence="1">
    <location>
        <begin position="184"/>
        <end position="220"/>
    </location>
</feature>
<keyword evidence="3" id="KW-1185">Reference proteome</keyword>
<dbReference type="VEuPathDB" id="FungiDB:MFRU_002g01930"/>